<dbReference type="Proteomes" id="UP000034954">
    <property type="component" value="Unassembled WGS sequence"/>
</dbReference>
<protein>
    <submittedName>
        <fullName evidence="1">Uncharacterized protein</fullName>
    </submittedName>
</protein>
<organism evidence="1 2">
    <name type="scientific">Candidatus Brocadia fulgida</name>
    <dbReference type="NCBI Taxonomy" id="380242"/>
    <lineage>
        <taxon>Bacteria</taxon>
        <taxon>Pseudomonadati</taxon>
        <taxon>Planctomycetota</taxon>
        <taxon>Candidatus Brocadiia</taxon>
        <taxon>Candidatus Brocadiales</taxon>
        <taxon>Candidatus Brocadiaceae</taxon>
        <taxon>Candidatus Brocadia</taxon>
    </lineage>
</organism>
<proteinExistence type="predicted"/>
<keyword evidence="2" id="KW-1185">Reference proteome</keyword>
<dbReference type="AlphaFoldDB" id="A0A0M2UZP6"/>
<gene>
    <name evidence="1" type="ORF">BROFUL_00191</name>
</gene>
<name>A0A0M2UZP6_9BACT</name>
<evidence type="ECO:0000313" key="2">
    <source>
        <dbReference type="Proteomes" id="UP000034954"/>
    </source>
</evidence>
<sequence length="204" mass="23496">MRIPGEEANLFYKLIWGLQFYVNQQHQILPNIKSANEYAELPMSEKLEVRDALWKNPNLIDVYVEKNPDSLSTQELDIVSKWKRFVAGGFQIFRYLKNYTIFINENSQVYGVLGLYDNLEDLFPGRPLPMMVAAVLLPFKGKIVYDGVLKGYNISFGGSIRSGLNEKYMAAKQNDRIITTLEPELRHRYKPGINRSPAKTGSQW</sequence>
<dbReference type="PATRIC" id="fig|380242.3.peg.234"/>
<comment type="caution">
    <text evidence="1">The sequence shown here is derived from an EMBL/GenBank/DDBJ whole genome shotgun (WGS) entry which is preliminary data.</text>
</comment>
<reference evidence="1 2" key="1">
    <citation type="journal article" date="2013" name="BMC Microbiol.">
        <title>Identification of the type II cytochrome c maturation pathway in anammox bacteria by comparative genomics.</title>
        <authorList>
            <person name="Ferousi C."/>
            <person name="Speth D.R."/>
            <person name="Reimann J."/>
            <person name="Op den Camp H.J."/>
            <person name="Allen J.W."/>
            <person name="Keltjens J.T."/>
            <person name="Jetten M.S."/>
        </authorList>
    </citation>
    <scope>NUCLEOTIDE SEQUENCE [LARGE SCALE GENOMIC DNA]</scope>
    <source>
        <strain evidence="1">RU1</strain>
    </source>
</reference>
<evidence type="ECO:0000313" key="1">
    <source>
        <dbReference type="EMBL" id="KKO21080.1"/>
    </source>
</evidence>
<accession>A0A0M2UZP6</accession>
<dbReference type="EMBL" id="LAQJ01000021">
    <property type="protein sequence ID" value="KKO21080.1"/>
    <property type="molecule type" value="Genomic_DNA"/>
</dbReference>